<dbReference type="Proteomes" id="UP000655420">
    <property type="component" value="Unassembled WGS sequence"/>
</dbReference>
<reference evidence="1" key="1">
    <citation type="submission" date="2020-12" db="EMBL/GenBank/DDBJ databases">
        <title>Bacterial taxonomy.</title>
        <authorList>
            <person name="Pan X."/>
        </authorList>
    </citation>
    <scope>NUCLEOTIDE SEQUENCE</scope>
    <source>
        <strain evidence="1">M0105</strain>
    </source>
</reference>
<dbReference type="AlphaFoldDB" id="A0A8J7SG82"/>
<dbReference type="Pfam" id="PF06718">
    <property type="entry name" value="DUF1203"/>
    <property type="match status" value="1"/>
</dbReference>
<accession>A0A8J7SG82</accession>
<comment type="caution">
    <text evidence="1">The sequence shown here is derived from an EMBL/GenBank/DDBJ whole genome shotgun (WGS) entry which is preliminary data.</text>
</comment>
<gene>
    <name evidence="1" type="ORF">H0I76_15895</name>
</gene>
<organism evidence="1 2">
    <name type="scientific">Thermohalobaculum xanthum</name>
    <dbReference type="NCBI Taxonomy" id="2753746"/>
    <lineage>
        <taxon>Bacteria</taxon>
        <taxon>Pseudomonadati</taxon>
        <taxon>Pseudomonadota</taxon>
        <taxon>Alphaproteobacteria</taxon>
        <taxon>Rhodobacterales</taxon>
        <taxon>Paracoccaceae</taxon>
        <taxon>Thermohalobaculum</taxon>
    </lineage>
</organism>
<dbReference type="PIRSF" id="PIRSF034110">
    <property type="entry name" value="DUF1203"/>
    <property type="match status" value="1"/>
</dbReference>
<keyword evidence="2" id="KW-1185">Reference proteome</keyword>
<dbReference type="EMBL" id="JAEHHL010000010">
    <property type="protein sequence ID" value="MBK0400681.1"/>
    <property type="molecule type" value="Genomic_DNA"/>
</dbReference>
<proteinExistence type="predicted"/>
<name>A0A8J7SG82_9RHOB</name>
<sequence>MPEIRFTPIPTPQARALQAGGLDAHGQPPQRAVSDGMGNPCRHCLKMIPQSAAMLVLAHSPFGARQPYAETGPVFLCADPCPPWQGADVPPVLRSSPDYMLRGYDASERIVYGTGAVVPVAELAAAAGRLLSEPGIAFVHIRSARNGCFQCRVDRAAPA</sequence>
<dbReference type="RefSeq" id="WP_200611963.1">
    <property type="nucleotide sequence ID" value="NZ_JAEHHL010000010.1"/>
</dbReference>
<evidence type="ECO:0000313" key="2">
    <source>
        <dbReference type="Proteomes" id="UP000655420"/>
    </source>
</evidence>
<evidence type="ECO:0000313" key="1">
    <source>
        <dbReference type="EMBL" id="MBK0400681.1"/>
    </source>
</evidence>
<protein>
    <submittedName>
        <fullName evidence="1">DUF1203 domain-containing protein</fullName>
    </submittedName>
</protein>
<dbReference type="InterPro" id="IPR009593">
    <property type="entry name" value="DUF1203"/>
</dbReference>